<feature type="signal peptide" evidence="1">
    <location>
        <begin position="1"/>
        <end position="29"/>
    </location>
</feature>
<dbReference type="EMBL" id="ML977001">
    <property type="protein sequence ID" value="KAF1953949.1"/>
    <property type="molecule type" value="Genomic_DNA"/>
</dbReference>
<sequence length="200" mass="21600">MRGTLTSSNLKSIRTIIFVIILYKSCAEATSKGDQNARTWTGASRQQHSEHISQLGRDLPAVAKSKHYHRLLDTNCDDNHSFPNVRPGTPSSGLGVQPRPVQLRTVVRPEPAVLQPQPLVSDVATALIASGHESATRRQPPTVPAAAAAATAATGEHGCRDDCGQQHCAADEYGCNHSATDGQPRLRVWYDDTALWCRTG</sequence>
<reference evidence="2" key="1">
    <citation type="journal article" date="2020" name="Stud. Mycol.">
        <title>101 Dothideomycetes genomes: a test case for predicting lifestyles and emergence of pathogens.</title>
        <authorList>
            <person name="Haridas S."/>
            <person name="Albert R."/>
            <person name="Binder M."/>
            <person name="Bloem J."/>
            <person name="Labutti K."/>
            <person name="Salamov A."/>
            <person name="Andreopoulos B."/>
            <person name="Baker S."/>
            <person name="Barry K."/>
            <person name="Bills G."/>
            <person name="Bluhm B."/>
            <person name="Cannon C."/>
            <person name="Castanera R."/>
            <person name="Culley D."/>
            <person name="Daum C."/>
            <person name="Ezra D."/>
            <person name="Gonzalez J."/>
            <person name="Henrissat B."/>
            <person name="Kuo A."/>
            <person name="Liang C."/>
            <person name="Lipzen A."/>
            <person name="Lutzoni F."/>
            <person name="Magnuson J."/>
            <person name="Mondo S."/>
            <person name="Nolan M."/>
            <person name="Ohm R."/>
            <person name="Pangilinan J."/>
            <person name="Park H.-J."/>
            <person name="Ramirez L."/>
            <person name="Alfaro M."/>
            <person name="Sun H."/>
            <person name="Tritt A."/>
            <person name="Yoshinaga Y."/>
            <person name="Zwiers L.-H."/>
            <person name="Turgeon B."/>
            <person name="Goodwin S."/>
            <person name="Spatafora J."/>
            <person name="Crous P."/>
            <person name="Grigoriev I."/>
        </authorList>
    </citation>
    <scope>NUCLEOTIDE SEQUENCE</scope>
    <source>
        <strain evidence="2">CBS 675.92</strain>
    </source>
</reference>
<feature type="chain" id="PRO_5025368342" description="Secreted protein" evidence="1">
    <location>
        <begin position="30"/>
        <end position="200"/>
    </location>
</feature>
<evidence type="ECO:0000256" key="1">
    <source>
        <dbReference type="SAM" id="SignalP"/>
    </source>
</evidence>
<keyword evidence="3" id="KW-1185">Reference proteome</keyword>
<evidence type="ECO:0008006" key="4">
    <source>
        <dbReference type="Google" id="ProtNLM"/>
    </source>
</evidence>
<keyword evidence="1" id="KW-0732">Signal</keyword>
<gene>
    <name evidence="2" type="ORF">CC80DRAFT_133947</name>
</gene>
<dbReference type="AlphaFoldDB" id="A0A6A5TQG1"/>
<protein>
    <recommendedName>
        <fullName evidence="4">Secreted protein</fullName>
    </recommendedName>
</protein>
<organism evidence="2 3">
    <name type="scientific">Byssothecium circinans</name>
    <dbReference type="NCBI Taxonomy" id="147558"/>
    <lineage>
        <taxon>Eukaryota</taxon>
        <taxon>Fungi</taxon>
        <taxon>Dikarya</taxon>
        <taxon>Ascomycota</taxon>
        <taxon>Pezizomycotina</taxon>
        <taxon>Dothideomycetes</taxon>
        <taxon>Pleosporomycetidae</taxon>
        <taxon>Pleosporales</taxon>
        <taxon>Massarineae</taxon>
        <taxon>Massarinaceae</taxon>
        <taxon>Byssothecium</taxon>
    </lineage>
</organism>
<proteinExistence type="predicted"/>
<dbReference type="Proteomes" id="UP000800035">
    <property type="component" value="Unassembled WGS sequence"/>
</dbReference>
<evidence type="ECO:0000313" key="3">
    <source>
        <dbReference type="Proteomes" id="UP000800035"/>
    </source>
</evidence>
<accession>A0A6A5TQG1</accession>
<evidence type="ECO:0000313" key="2">
    <source>
        <dbReference type="EMBL" id="KAF1953949.1"/>
    </source>
</evidence>
<name>A0A6A5TQG1_9PLEO</name>